<dbReference type="Proteomes" id="UP000029981">
    <property type="component" value="Chromosome 6"/>
</dbReference>
<organism evidence="2 3">
    <name type="scientific">Cucumis sativus</name>
    <name type="common">Cucumber</name>
    <dbReference type="NCBI Taxonomy" id="3659"/>
    <lineage>
        <taxon>Eukaryota</taxon>
        <taxon>Viridiplantae</taxon>
        <taxon>Streptophyta</taxon>
        <taxon>Embryophyta</taxon>
        <taxon>Tracheophyta</taxon>
        <taxon>Spermatophyta</taxon>
        <taxon>Magnoliopsida</taxon>
        <taxon>eudicotyledons</taxon>
        <taxon>Gunneridae</taxon>
        <taxon>Pentapetalae</taxon>
        <taxon>rosids</taxon>
        <taxon>fabids</taxon>
        <taxon>Cucurbitales</taxon>
        <taxon>Cucurbitaceae</taxon>
        <taxon>Benincaseae</taxon>
        <taxon>Cucumis</taxon>
    </lineage>
</organism>
<keyword evidence="3" id="KW-1185">Reference proteome</keyword>
<reference evidence="2 3" key="1">
    <citation type="journal article" date="2009" name="Nat. Genet.">
        <title>The genome of the cucumber, Cucumis sativus L.</title>
        <authorList>
            <person name="Huang S."/>
            <person name="Li R."/>
            <person name="Zhang Z."/>
            <person name="Li L."/>
            <person name="Gu X."/>
            <person name="Fan W."/>
            <person name="Lucas W.J."/>
            <person name="Wang X."/>
            <person name="Xie B."/>
            <person name="Ni P."/>
            <person name="Ren Y."/>
            <person name="Zhu H."/>
            <person name="Li J."/>
            <person name="Lin K."/>
            <person name="Jin W."/>
            <person name="Fei Z."/>
            <person name="Li G."/>
            <person name="Staub J."/>
            <person name="Kilian A."/>
            <person name="van der Vossen E.A."/>
            <person name="Wu Y."/>
            <person name="Guo J."/>
            <person name="He J."/>
            <person name="Jia Z."/>
            <person name="Ren Y."/>
            <person name="Tian G."/>
            <person name="Lu Y."/>
            <person name="Ruan J."/>
            <person name="Qian W."/>
            <person name="Wang M."/>
            <person name="Huang Q."/>
            <person name="Li B."/>
            <person name="Xuan Z."/>
            <person name="Cao J."/>
            <person name="Asan"/>
            <person name="Wu Z."/>
            <person name="Zhang J."/>
            <person name="Cai Q."/>
            <person name="Bai Y."/>
            <person name="Zhao B."/>
            <person name="Han Y."/>
            <person name="Li Y."/>
            <person name="Li X."/>
            <person name="Wang S."/>
            <person name="Shi Q."/>
            <person name="Liu S."/>
            <person name="Cho W.K."/>
            <person name="Kim J.Y."/>
            <person name="Xu Y."/>
            <person name="Heller-Uszynska K."/>
            <person name="Miao H."/>
            <person name="Cheng Z."/>
            <person name="Zhang S."/>
            <person name="Wu J."/>
            <person name="Yang Y."/>
            <person name="Kang H."/>
            <person name="Li M."/>
            <person name="Liang H."/>
            <person name="Ren X."/>
            <person name="Shi Z."/>
            <person name="Wen M."/>
            <person name="Jian M."/>
            <person name="Yang H."/>
            <person name="Zhang G."/>
            <person name="Yang Z."/>
            <person name="Chen R."/>
            <person name="Liu S."/>
            <person name="Li J."/>
            <person name="Ma L."/>
            <person name="Liu H."/>
            <person name="Zhou Y."/>
            <person name="Zhao J."/>
            <person name="Fang X."/>
            <person name="Li G."/>
            <person name="Fang L."/>
            <person name="Li Y."/>
            <person name="Liu D."/>
            <person name="Zheng H."/>
            <person name="Zhang Y."/>
            <person name="Qin N."/>
            <person name="Li Z."/>
            <person name="Yang G."/>
            <person name="Yang S."/>
            <person name="Bolund L."/>
            <person name="Kristiansen K."/>
            <person name="Zheng H."/>
            <person name="Li S."/>
            <person name="Zhang X."/>
            <person name="Yang H."/>
            <person name="Wang J."/>
            <person name="Sun R."/>
            <person name="Zhang B."/>
            <person name="Jiang S."/>
            <person name="Wang J."/>
            <person name="Du Y."/>
            <person name="Li S."/>
        </authorList>
    </citation>
    <scope>NUCLEOTIDE SEQUENCE [LARGE SCALE GENOMIC DNA]</scope>
    <source>
        <strain evidence="3">cv. 9930</strain>
    </source>
</reference>
<reference evidence="2 3" key="4">
    <citation type="journal article" date="2011" name="BMC Genomics">
        <title>RNA-Seq improves annotation of protein-coding genes in the cucumber genome.</title>
        <authorList>
            <person name="Li Z."/>
            <person name="Zhang Z."/>
            <person name="Yan P."/>
            <person name="Huang S."/>
            <person name="Fei Z."/>
            <person name="Lin K."/>
        </authorList>
    </citation>
    <scope>NUCLEOTIDE SEQUENCE [LARGE SCALE GENOMIC DNA]</scope>
    <source>
        <strain evidence="3">cv. 9930</strain>
    </source>
</reference>
<protein>
    <submittedName>
        <fullName evidence="2">Uncharacterized protein</fullName>
    </submittedName>
</protein>
<reference evidence="2 3" key="2">
    <citation type="journal article" date="2009" name="PLoS ONE">
        <title>An integrated genetic and cytogenetic map of the cucumber genome.</title>
        <authorList>
            <person name="Ren Y."/>
            <person name="Zhang Z."/>
            <person name="Liu J."/>
            <person name="Staub J.E."/>
            <person name="Han Y."/>
            <person name="Cheng Z."/>
            <person name="Li X."/>
            <person name="Lu J."/>
            <person name="Miao H."/>
            <person name="Kang H."/>
            <person name="Xie B."/>
            <person name="Gu X."/>
            <person name="Wang X."/>
            <person name="Du Y."/>
            <person name="Jin W."/>
            <person name="Huang S."/>
        </authorList>
    </citation>
    <scope>NUCLEOTIDE SEQUENCE [LARGE SCALE GENOMIC DNA]</scope>
    <source>
        <strain evidence="3">cv. 9930</strain>
    </source>
</reference>
<sequence>MNKKAKNDGKISEAKRIEAQGGAIVRLTQVINDLTNRLDRMEVALRNHHQGEVLNEGVENEEDEDNETFLAGQNPRGRRVLGQGRRRERRDVRGMLPERRVEVEHQNERRD</sequence>
<accession>A0A0A0KC00</accession>
<feature type="region of interest" description="Disordered" evidence="1">
    <location>
        <begin position="51"/>
        <end position="111"/>
    </location>
</feature>
<dbReference type="Gramene" id="KGN47250">
    <property type="protein sequence ID" value="KGN47250"/>
    <property type="gene ID" value="Csa_6G235580"/>
</dbReference>
<gene>
    <name evidence="2" type="ORF">Csa_6G235580</name>
</gene>
<evidence type="ECO:0000313" key="3">
    <source>
        <dbReference type="Proteomes" id="UP000029981"/>
    </source>
</evidence>
<reference evidence="2 3" key="3">
    <citation type="journal article" date="2010" name="BMC Genomics">
        <title>Transcriptome sequencing and comparative analysis of cucumber flowers with different sex types.</title>
        <authorList>
            <person name="Guo S."/>
            <person name="Zheng Y."/>
            <person name="Joung J.G."/>
            <person name="Liu S."/>
            <person name="Zhang Z."/>
            <person name="Crasta O.R."/>
            <person name="Sobral B.W."/>
            <person name="Xu Y."/>
            <person name="Huang S."/>
            <person name="Fei Z."/>
        </authorList>
    </citation>
    <scope>NUCLEOTIDE SEQUENCE [LARGE SCALE GENOMIC DNA]</scope>
    <source>
        <strain evidence="3">cv. 9930</strain>
    </source>
</reference>
<proteinExistence type="predicted"/>
<name>A0A0A0KC00_CUCSA</name>
<evidence type="ECO:0000313" key="2">
    <source>
        <dbReference type="EMBL" id="KGN47250.1"/>
    </source>
</evidence>
<feature type="compositionally biased region" description="Acidic residues" evidence="1">
    <location>
        <begin position="58"/>
        <end position="67"/>
    </location>
</feature>
<dbReference type="AlphaFoldDB" id="A0A0A0KC00"/>
<evidence type="ECO:0000256" key="1">
    <source>
        <dbReference type="SAM" id="MobiDB-lite"/>
    </source>
</evidence>
<dbReference type="EMBL" id="CM002927">
    <property type="protein sequence ID" value="KGN47250.1"/>
    <property type="molecule type" value="Genomic_DNA"/>
</dbReference>
<feature type="compositionally biased region" description="Basic and acidic residues" evidence="1">
    <location>
        <begin position="89"/>
        <end position="111"/>
    </location>
</feature>
<feature type="compositionally biased region" description="Basic residues" evidence="1">
    <location>
        <begin position="76"/>
        <end position="88"/>
    </location>
</feature>